<dbReference type="SUPFAM" id="SSF103481">
    <property type="entry name" value="Multidrug resistance efflux transporter EmrE"/>
    <property type="match status" value="1"/>
</dbReference>
<keyword evidence="7 9" id="KW-1133">Transmembrane helix</keyword>
<evidence type="ECO:0000313" key="10">
    <source>
        <dbReference type="EMBL" id="KAG0462350.1"/>
    </source>
</evidence>
<evidence type="ECO:0000256" key="6">
    <source>
        <dbReference type="ARBA" id="ARBA00022729"/>
    </source>
</evidence>
<dbReference type="EMBL" id="JADCNM010000011">
    <property type="protein sequence ID" value="KAG0462350.1"/>
    <property type="molecule type" value="Genomic_DNA"/>
</dbReference>
<evidence type="ECO:0000256" key="2">
    <source>
        <dbReference type="ARBA" id="ARBA00006010"/>
    </source>
</evidence>
<dbReference type="PANTHER" id="PTHR31376">
    <property type="entry name" value="OS09G0467300 PROTEIN-RELATED"/>
    <property type="match status" value="1"/>
</dbReference>
<keyword evidence="5 9" id="KW-0812">Transmembrane</keyword>
<dbReference type="Proteomes" id="UP000639772">
    <property type="component" value="Chromosome 11"/>
</dbReference>
<dbReference type="GO" id="GO:0015211">
    <property type="term" value="F:purine nucleoside transmembrane transporter activity"/>
    <property type="evidence" value="ECO:0007669"/>
    <property type="project" value="InterPro"/>
</dbReference>
<evidence type="ECO:0000256" key="3">
    <source>
        <dbReference type="ARBA" id="ARBA00006213"/>
    </source>
</evidence>
<dbReference type="GO" id="GO:0005345">
    <property type="term" value="F:purine nucleobase transmembrane transporter activity"/>
    <property type="evidence" value="ECO:0007669"/>
    <property type="project" value="UniProtKB-ARBA"/>
</dbReference>
<dbReference type="PANTHER" id="PTHR31376:SF105">
    <property type="entry name" value="PURINE PERMEASE-RELATED"/>
    <property type="match status" value="1"/>
</dbReference>
<evidence type="ECO:0000256" key="9">
    <source>
        <dbReference type="SAM" id="Phobius"/>
    </source>
</evidence>
<keyword evidence="8 9" id="KW-0472">Membrane</keyword>
<dbReference type="Pfam" id="PF04885">
    <property type="entry name" value="Stig1"/>
    <property type="match status" value="1"/>
</dbReference>
<dbReference type="GO" id="GO:0016020">
    <property type="term" value="C:membrane"/>
    <property type="evidence" value="ECO:0007669"/>
    <property type="project" value="UniProtKB-SubCell"/>
</dbReference>
<dbReference type="AlphaFoldDB" id="A0A835PXS3"/>
<dbReference type="InterPro" id="IPR006969">
    <property type="entry name" value="Stig-like"/>
</dbReference>
<feature type="transmembrane region" description="Helical" evidence="9">
    <location>
        <begin position="132"/>
        <end position="154"/>
    </location>
</feature>
<feature type="transmembrane region" description="Helical" evidence="9">
    <location>
        <begin position="31"/>
        <end position="50"/>
    </location>
</feature>
<dbReference type="Pfam" id="PF16913">
    <property type="entry name" value="PUNUT"/>
    <property type="match status" value="1"/>
</dbReference>
<dbReference type="InterPro" id="IPR037185">
    <property type="entry name" value="EmrE-like"/>
</dbReference>
<organism evidence="10 11">
    <name type="scientific">Vanilla planifolia</name>
    <name type="common">Vanilla</name>
    <dbReference type="NCBI Taxonomy" id="51239"/>
    <lineage>
        <taxon>Eukaryota</taxon>
        <taxon>Viridiplantae</taxon>
        <taxon>Streptophyta</taxon>
        <taxon>Embryophyta</taxon>
        <taxon>Tracheophyta</taxon>
        <taxon>Spermatophyta</taxon>
        <taxon>Magnoliopsida</taxon>
        <taxon>Liliopsida</taxon>
        <taxon>Asparagales</taxon>
        <taxon>Orchidaceae</taxon>
        <taxon>Vanilloideae</taxon>
        <taxon>Vanilleae</taxon>
        <taxon>Vanilla</taxon>
    </lineage>
</organism>
<comment type="caution">
    <text evidence="10">The sequence shown here is derived from an EMBL/GenBank/DDBJ whole genome shotgun (WGS) entry which is preliminary data.</text>
</comment>
<dbReference type="InterPro" id="IPR030182">
    <property type="entry name" value="PUP_plant"/>
</dbReference>
<feature type="transmembrane region" description="Helical" evidence="9">
    <location>
        <begin position="160"/>
        <end position="181"/>
    </location>
</feature>
<comment type="similarity">
    <text evidence="2">Belongs to the STIG1 family.</text>
</comment>
<evidence type="ECO:0000313" key="11">
    <source>
        <dbReference type="Proteomes" id="UP000639772"/>
    </source>
</evidence>
<dbReference type="OrthoDB" id="1865379at2759"/>
<protein>
    <submittedName>
        <fullName evidence="10">Uncharacterized protein</fullName>
    </submittedName>
</protein>
<evidence type="ECO:0000256" key="8">
    <source>
        <dbReference type="ARBA" id="ARBA00023136"/>
    </source>
</evidence>
<evidence type="ECO:0000256" key="4">
    <source>
        <dbReference type="ARBA" id="ARBA00022448"/>
    </source>
</evidence>
<evidence type="ECO:0000256" key="1">
    <source>
        <dbReference type="ARBA" id="ARBA00004141"/>
    </source>
</evidence>
<sequence length="240" mass="26257">MLIKGRPISRWAAGPQPGENLAMPKAQAKTLLTFIALLLTISSIFAQRLLSCCRYPGFCYAYGSPDSNCCVGLCVVLHRDLLNCSQCGHRCLGGQACCLGDSFHEYHTLNAVLFHVGDRKRGKGIWARQDKILFGSGFHAVITQMFFLGAVGTINYTSAMFGGIIISLSITITEVLAVFFFHEKFDGEKGVALALSLWGSASYFYGEYKTTQKSKANAMEVRRLRSSVLLSSQAVDEDDG</sequence>
<proteinExistence type="inferred from homology"/>
<evidence type="ECO:0000256" key="7">
    <source>
        <dbReference type="ARBA" id="ARBA00022989"/>
    </source>
</evidence>
<name>A0A835PXS3_VANPL</name>
<comment type="subcellular location">
    <subcellularLocation>
        <location evidence="1">Membrane</location>
        <topology evidence="1">Multi-pass membrane protein</topology>
    </subcellularLocation>
</comment>
<accession>A0A835PXS3</accession>
<comment type="similarity">
    <text evidence="3">Belongs to the purine permeases (TC 2.A.7.14) family.</text>
</comment>
<keyword evidence="4" id="KW-0813">Transport</keyword>
<keyword evidence="6" id="KW-0732">Signal</keyword>
<reference evidence="10 11" key="1">
    <citation type="journal article" date="2020" name="Nat. Food">
        <title>A phased Vanilla planifolia genome enables genetic improvement of flavour and production.</title>
        <authorList>
            <person name="Hasing T."/>
            <person name="Tang H."/>
            <person name="Brym M."/>
            <person name="Khazi F."/>
            <person name="Huang T."/>
            <person name="Chambers A.H."/>
        </authorList>
    </citation>
    <scope>NUCLEOTIDE SEQUENCE [LARGE SCALE GENOMIC DNA]</scope>
    <source>
        <tissue evidence="10">Leaf</tissue>
    </source>
</reference>
<evidence type="ECO:0000256" key="5">
    <source>
        <dbReference type="ARBA" id="ARBA00022692"/>
    </source>
</evidence>
<gene>
    <name evidence="10" type="ORF">HPP92_020826</name>
</gene>